<proteinExistence type="predicted"/>
<dbReference type="Proteomes" id="UP000446768">
    <property type="component" value="Unassembled WGS sequence"/>
</dbReference>
<feature type="domain" description="AB hydrolase-1" evidence="1">
    <location>
        <begin position="26"/>
        <end position="257"/>
    </location>
</feature>
<dbReference type="PANTHER" id="PTHR43798">
    <property type="entry name" value="MONOACYLGLYCEROL LIPASE"/>
    <property type="match status" value="1"/>
</dbReference>
<reference evidence="2 3" key="1">
    <citation type="submission" date="2019-11" db="EMBL/GenBank/DDBJ databases">
        <title>Novel species isolated from a subtropical stream in China.</title>
        <authorList>
            <person name="Lu H."/>
        </authorList>
    </citation>
    <scope>NUCLEOTIDE SEQUENCE [LARGE SCALE GENOMIC DNA]</scope>
    <source>
        <strain evidence="2 3">FT92W</strain>
    </source>
</reference>
<dbReference type="InterPro" id="IPR000073">
    <property type="entry name" value="AB_hydrolase_1"/>
</dbReference>
<comment type="caution">
    <text evidence="2">The sequence shown here is derived from an EMBL/GenBank/DDBJ whole genome shotgun (WGS) entry which is preliminary data.</text>
</comment>
<evidence type="ECO:0000313" key="2">
    <source>
        <dbReference type="EMBL" id="MRV71047.1"/>
    </source>
</evidence>
<gene>
    <name evidence="2" type="ORF">GJ700_04855</name>
</gene>
<keyword evidence="2" id="KW-0378">Hydrolase</keyword>
<dbReference type="InterPro" id="IPR000639">
    <property type="entry name" value="Epox_hydrolase-like"/>
</dbReference>
<organism evidence="2 3">
    <name type="scientific">Pseudoduganella rivuli</name>
    <dbReference type="NCBI Taxonomy" id="2666085"/>
    <lineage>
        <taxon>Bacteria</taxon>
        <taxon>Pseudomonadati</taxon>
        <taxon>Pseudomonadota</taxon>
        <taxon>Betaproteobacteria</taxon>
        <taxon>Burkholderiales</taxon>
        <taxon>Oxalobacteraceae</taxon>
        <taxon>Telluria group</taxon>
        <taxon>Pseudoduganella</taxon>
    </lineage>
</organism>
<dbReference type="InterPro" id="IPR050266">
    <property type="entry name" value="AB_hydrolase_sf"/>
</dbReference>
<keyword evidence="3" id="KW-1185">Reference proteome</keyword>
<dbReference type="EMBL" id="WKJJ01000002">
    <property type="protein sequence ID" value="MRV71047.1"/>
    <property type="molecule type" value="Genomic_DNA"/>
</dbReference>
<protein>
    <submittedName>
        <fullName evidence="2">Alpha/beta fold hydrolase</fullName>
    </submittedName>
</protein>
<accession>A0A7X2IK61</accession>
<evidence type="ECO:0000313" key="3">
    <source>
        <dbReference type="Proteomes" id="UP000446768"/>
    </source>
</evidence>
<dbReference type="SUPFAM" id="SSF53474">
    <property type="entry name" value="alpha/beta-Hydrolases"/>
    <property type="match status" value="1"/>
</dbReference>
<dbReference type="GO" id="GO:0016020">
    <property type="term" value="C:membrane"/>
    <property type="evidence" value="ECO:0007669"/>
    <property type="project" value="TreeGrafter"/>
</dbReference>
<dbReference type="RefSeq" id="WP_154371501.1">
    <property type="nucleotide sequence ID" value="NZ_WKJJ01000002.1"/>
</dbReference>
<dbReference type="InterPro" id="IPR029058">
    <property type="entry name" value="AB_hydrolase_fold"/>
</dbReference>
<name>A0A7X2IK61_9BURK</name>
<dbReference type="PANTHER" id="PTHR43798:SF33">
    <property type="entry name" value="HYDROLASE, PUTATIVE (AFU_ORTHOLOGUE AFUA_2G14860)-RELATED"/>
    <property type="match status" value="1"/>
</dbReference>
<dbReference type="AlphaFoldDB" id="A0A7X2IK61"/>
<dbReference type="PRINTS" id="PR00412">
    <property type="entry name" value="EPOXHYDRLASE"/>
</dbReference>
<dbReference type="GO" id="GO:0016787">
    <property type="term" value="F:hydrolase activity"/>
    <property type="evidence" value="ECO:0007669"/>
    <property type="project" value="UniProtKB-KW"/>
</dbReference>
<evidence type="ECO:0000259" key="1">
    <source>
        <dbReference type="Pfam" id="PF00561"/>
    </source>
</evidence>
<sequence length="300" mass="32591">MFDGFERGLADIGGIPINYVKGGSGPPLLLLHGHPQTLAIWHKVAPELARRFTVIAADLRGYGDSGKPPGLPDHGNYAKRVMALDQLGLMRHFGYERFAVLAHDRGARVAYRMALDHPDAVTRLVLLDIAPTLAMYEQTTMAFATAYFHWFFLIRPAPFPELAISANPDAYLKATMGSRSAGLAPFAPQAYAEYLRCLQDPATAHGICEDYRASATIDLEHERADLAAGRKINCPLLVLWGAQGTVAQCFDPLAEWQPLAADVRGMALPCGHYIPEEAPDLLLEQAMPFLLAASGQADGG</sequence>
<dbReference type="Gene3D" id="3.40.50.1820">
    <property type="entry name" value="alpha/beta hydrolase"/>
    <property type="match status" value="1"/>
</dbReference>
<dbReference type="Pfam" id="PF00561">
    <property type="entry name" value="Abhydrolase_1"/>
    <property type="match status" value="1"/>
</dbReference>